<name>A0AAV0G667_9ASTE</name>
<reference evidence="1" key="1">
    <citation type="submission" date="2022-07" db="EMBL/GenBank/DDBJ databases">
        <authorList>
            <person name="Macas J."/>
            <person name="Novak P."/>
            <person name="Neumann P."/>
        </authorList>
    </citation>
    <scope>NUCLEOTIDE SEQUENCE</scope>
</reference>
<dbReference type="Proteomes" id="UP001152523">
    <property type="component" value="Unassembled WGS sequence"/>
</dbReference>
<protein>
    <submittedName>
        <fullName evidence="1">Uncharacterized protein</fullName>
    </submittedName>
</protein>
<dbReference type="AlphaFoldDB" id="A0AAV0G667"/>
<evidence type="ECO:0000313" key="2">
    <source>
        <dbReference type="Proteomes" id="UP001152523"/>
    </source>
</evidence>
<keyword evidence="2" id="KW-1185">Reference proteome</keyword>
<accession>A0AAV0G667</accession>
<dbReference type="EMBL" id="CAMAPF010001048">
    <property type="protein sequence ID" value="CAH9143097.1"/>
    <property type="molecule type" value="Genomic_DNA"/>
</dbReference>
<gene>
    <name evidence="1" type="ORF">CEPIT_LOCUS40401</name>
</gene>
<organism evidence="1 2">
    <name type="scientific">Cuscuta epithymum</name>
    <dbReference type="NCBI Taxonomy" id="186058"/>
    <lineage>
        <taxon>Eukaryota</taxon>
        <taxon>Viridiplantae</taxon>
        <taxon>Streptophyta</taxon>
        <taxon>Embryophyta</taxon>
        <taxon>Tracheophyta</taxon>
        <taxon>Spermatophyta</taxon>
        <taxon>Magnoliopsida</taxon>
        <taxon>eudicotyledons</taxon>
        <taxon>Gunneridae</taxon>
        <taxon>Pentapetalae</taxon>
        <taxon>asterids</taxon>
        <taxon>lamiids</taxon>
        <taxon>Solanales</taxon>
        <taxon>Convolvulaceae</taxon>
        <taxon>Cuscuteae</taxon>
        <taxon>Cuscuta</taxon>
        <taxon>Cuscuta subgen. Cuscuta</taxon>
    </lineage>
</organism>
<evidence type="ECO:0000313" key="1">
    <source>
        <dbReference type="EMBL" id="CAH9143097.1"/>
    </source>
</evidence>
<sequence>MLFVAREAVAEATSSSRTATSTRLCRSSVHISRRVFSHHTTVIRQAPGLASRGSVNWGSVSLRLVSNRYLFRGCILLARALQVSHQRGNLWICSTACCQLCFSAGHSALQCPSRYMMPLRQLILLSRIKSFFNLFWLAWDRSIDLLSLLSLYFMRIFPLTFCNPVSWKKSNASFMIVNTRLPLVIRHLWPLQQEVTNRLAMLFVAGEVAAEATTSSRTTTRTRLCRSSVHSSRRVFTHHTTVIRQAPGPTSRGSVN</sequence>
<comment type="caution">
    <text evidence="1">The sequence shown here is derived from an EMBL/GenBank/DDBJ whole genome shotgun (WGS) entry which is preliminary data.</text>
</comment>
<proteinExistence type="predicted"/>